<evidence type="ECO:0000313" key="1">
    <source>
        <dbReference type="EMBL" id="EKC79505.1"/>
    </source>
</evidence>
<feature type="non-terminal residue" evidence="1">
    <location>
        <position position="1"/>
    </location>
</feature>
<sequence length="38" mass="4412">INPGLYTEVREVLEVNKAERHIRGGQATKQKYLSEKKQ</sequence>
<comment type="caution">
    <text evidence="1">The sequence shown here is derived from an EMBL/GenBank/DDBJ whole genome shotgun (WGS) entry which is preliminary data.</text>
</comment>
<reference evidence="1" key="1">
    <citation type="journal article" date="2013" name="Environ. Microbiol.">
        <title>Microbiota from the distal guts of lean and obese adolescents exhibit partial functional redundancy besides clear differences in community structure.</title>
        <authorList>
            <person name="Ferrer M."/>
            <person name="Ruiz A."/>
            <person name="Lanza F."/>
            <person name="Haange S.B."/>
            <person name="Oberbach A."/>
            <person name="Till H."/>
            <person name="Bargiela R."/>
            <person name="Campoy C."/>
            <person name="Segura M.T."/>
            <person name="Richter M."/>
            <person name="von Bergen M."/>
            <person name="Seifert J."/>
            <person name="Suarez A."/>
        </authorList>
    </citation>
    <scope>NUCLEOTIDE SEQUENCE</scope>
</reference>
<dbReference type="AlphaFoldDB" id="K1UN00"/>
<organism evidence="1">
    <name type="scientific">human gut metagenome</name>
    <dbReference type="NCBI Taxonomy" id="408170"/>
    <lineage>
        <taxon>unclassified sequences</taxon>
        <taxon>metagenomes</taxon>
        <taxon>organismal metagenomes</taxon>
    </lineage>
</organism>
<name>K1UN00_9ZZZZ</name>
<proteinExistence type="predicted"/>
<accession>K1UN00</accession>
<dbReference type="EMBL" id="AJWY01001638">
    <property type="protein sequence ID" value="EKC79505.1"/>
    <property type="molecule type" value="Genomic_DNA"/>
</dbReference>
<protein>
    <submittedName>
        <fullName evidence="1">Sporulation transcriptional regulator SpoIIID</fullName>
    </submittedName>
</protein>
<dbReference type="InterPro" id="IPR014208">
    <property type="entry name" value="Spore_III_D"/>
</dbReference>
<dbReference type="Pfam" id="PF12116">
    <property type="entry name" value="SpoIIID"/>
    <property type="match status" value="1"/>
</dbReference>
<gene>
    <name evidence="1" type="ORF">LEA_02366</name>
</gene>